<accession>A0AAT9HIE0</accession>
<protein>
    <submittedName>
        <fullName evidence="1">Uncharacterized protein</fullName>
    </submittedName>
</protein>
<sequence>MRLWDQAEDALDVWQKTGSPDQTAFGMTVTERDQAVCLGYPAGPHWRLPT</sequence>
<organism evidence="1">
    <name type="scientific">Streptomyces haneummycinicus</name>
    <dbReference type="NCBI Taxonomy" id="3074435"/>
    <lineage>
        <taxon>Bacteria</taxon>
        <taxon>Bacillati</taxon>
        <taxon>Actinomycetota</taxon>
        <taxon>Actinomycetes</taxon>
        <taxon>Kitasatosporales</taxon>
        <taxon>Streptomycetaceae</taxon>
        <taxon>Streptomyces</taxon>
    </lineage>
</organism>
<dbReference type="EMBL" id="AP035768">
    <property type="protein sequence ID" value="BFO17184.1"/>
    <property type="molecule type" value="Genomic_DNA"/>
</dbReference>
<gene>
    <name evidence="1" type="ORF">SHKM778_35720</name>
</gene>
<dbReference type="AlphaFoldDB" id="A0AAT9HIE0"/>
<reference evidence="1" key="2">
    <citation type="submission" date="2024-07" db="EMBL/GenBank/DDBJ databases">
        <title>Streptomyces haneummycinica sp. nov., a new antibiotic-producing actinobacterium isolated from marine sediment.</title>
        <authorList>
            <person name="Uemura M."/>
            <person name="Hamada M."/>
            <person name="Hirano S."/>
            <person name="Kobayashi K."/>
            <person name="Ohshiro T."/>
            <person name="Kobayashi T."/>
            <person name="Terahara T."/>
        </authorList>
    </citation>
    <scope>NUCLEOTIDE SEQUENCE</scope>
    <source>
        <strain evidence="1">KM77-8</strain>
    </source>
</reference>
<reference evidence="1" key="1">
    <citation type="submission" date="2024-06" db="EMBL/GenBank/DDBJ databases">
        <authorList>
            <consortium name="consrtm"/>
            <person name="Uemura M."/>
            <person name="Terahara T."/>
        </authorList>
    </citation>
    <scope>NUCLEOTIDE SEQUENCE</scope>
    <source>
        <strain evidence="1">KM77-8</strain>
    </source>
</reference>
<evidence type="ECO:0000313" key="1">
    <source>
        <dbReference type="EMBL" id="BFO17184.1"/>
    </source>
</evidence>
<name>A0AAT9HIE0_9ACTN</name>
<proteinExistence type="predicted"/>